<dbReference type="PANTHER" id="PTHR45128">
    <property type="entry name" value="METHYLTRANSFERASE TYPE 11"/>
    <property type="match status" value="1"/>
</dbReference>
<keyword evidence="3" id="KW-0808">Transferase</keyword>
<dbReference type="GO" id="GO:0008168">
    <property type="term" value="F:methyltransferase activity"/>
    <property type="evidence" value="ECO:0007669"/>
    <property type="project" value="UniProtKB-KW"/>
</dbReference>
<dbReference type="InterPro" id="IPR036388">
    <property type="entry name" value="WH-like_DNA-bd_sf"/>
</dbReference>
<feature type="domain" description="Methyltransferase" evidence="1">
    <location>
        <begin position="176"/>
        <end position="289"/>
    </location>
</feature>
<evidence type="ECO:0000259" key="1">
    <source>
        <dbReference type="Pfam" id="PF13847"/>
    </source>
</evidence>
<dbReference type="Proteomes" id="UP001589755">
    <property type="component" value="Unassembled WGS sequence"/>
</dbReference>
<feature type="domain" description="S-adenosylmethionine-dependent methyltransferase Rv2258c-like winged HTH" evidence="2">
    <location>
        <begin position="29"/>
        <end position="102"/>
    </location>
</feature>
<dbReference type="InterPro" id="IPR029063">
    <property type="entry name" value="SAM-dependent_MTases_sf"/>
</dbReference>
<reference evidence="3 4" key="1">
    <citation type="submission" date="2024-09" db="EMBL/GenBank/DDBJ databases">
        <authorList>
            <person name="Sun Q."/>
            <person name="Mori K."/>
        </authorList>
    </citation>
    <scope>NUCLEOTIDE SEQUENCE [LARGE SCALE GENOMIC DNA]</scope>
    <source>
        <strain evidence="3 4">CCM 8543</strain>
    </source>
</reference>
<evidence type="ECO:0000313" key="3">
    <source>
        <dbReference type="EMBL" id="MFC0208422.1"/>
    </source>
</evidence>
<sequence length="359" mass="38944">MTAVQEQTLDMAKAEAFAERVGGMLDAGAAAAMMSLGHRLGLFDTLAGRAPATSAEIAAAAQLSERYVREWLAAMVMAGVVDYAPQTRRYRLPDEHAACLTRDAPLGNLAVYAQHIALLGKVEERTIACFETGEGTRYDDYPCFHQIMAEDSGQTVTAGLFDHILPLVPDVLDRLEKGIDVLDAGCGRGSALIAMAKRFPKSRFAGYDLCADAIEHARQTARAEGLGNVTFEVRDLTGYSEPGRWDFVTSFDAVHDQKDPFGLVKGLLASLRPGGVYLMQDIGASADLEKNRDFPFATLLYAVSTVHCTPVSIGQGGAGLGTMWGWETAERFLREAGARTIERNVLPHDPMNVWFVARV</sequence>
<dbReference type="InterPro" id="IPR048711">
    <property type="entry name" value="WHD_Rv2258c"/>
</dbReference>
<dbReference type="CDD" id="cd02440">
    <property type="entry name" value="AdoMet_MTases"/>
    <property type="match status" value="1"/>
</dbReference>
<dbReference type="InterPro" id="IPR053173">
    <property type="entry name" value="SAM-binding_MTase"/>
</dbReference>
<gene>
    <name evidence="3" type="ORF">ACFFJ2_08430</name>
</gene>
<name>A0ABV6D6Y2_9HYPH</name>
<dbReference type="GO" id="GO:0032259">
    <property type="term" value="P:methylation"/>
    <property type="evidence" value="ECO:0007669"/>
    <property type="project" value="UniProtKB-KW"/>
</dbReference>
<dbReference type="InterPro" id="IPR025714">
    <property type="entry name" value="Methyltranfer_dom"/>
</dbReference>
<accession>A0ABV6D6Y2</accession>
<keyword evidence="3" id="KW-0489">Methyltransferase</keyword>
<organism evidence="3 4">
    <name type="scientific">Chelativorans intermedius</name>
    <dbReference type="NCBI Taxonomy" id="515947"/>
    <lineage>
        <taxon>Bacteria</taxon>
        <taxon>Pseudomonadati</taxon>
        <taxon>Pseudomonadota</taxon>
        <taxon>Alphaproteobacteria</taxon>
        <taxon>Hyphomicrobiales</taxon>
        <taxon>Phyllobacteriaceae</taxon>
        <taxon>Chelativorans</taxon>
    </lineage>
</organism>
<dbReference type="Gene3D" id="3.40.50.150">
    <property type="entry name" value="Vaccinia Virus protein VP39"/>
    <property type="match status" value="1"/>
</dbReference>
<comment type="caution">
    <text evidence="3">The sequence shown here is derived from an EMBL/GenBank/DDBJ whole genome shotgun (WGS) entry which is preliminary data.</text>
</comment>
<dbReference type="Pfam" id="PF13847">
    <property type="entry name" value="Methyltransf_31"/>
    <property type="match status" value="1"/>
</dbReference>
<dbReference type="Gene3D" id="1.10.10.10">
    <property type="entry name" value="Winged helix-like DNA-binding domain superfamily/Winged helix DNA-binding domain"/>
    <property type="match status" value="1"/>
</dbReference>
<dbReference type="Pfam" id="PF21320">
    <property type="entry name" value="WHD_Rv2258c"/>
    <property type="match status" value="1"/>
</dbReference>
<dbReference type="RefSeq" id="WP_261521597.1">
    <property type="nucleotide sequence ID" value="NZ_JAODNW010000019.1"/>
</dbReference>
<dbReference type="PANTHER" id="PTHR45128:SF1">
    <property type="entry name" value="S-ADENOSYLMETHIONINE-DEPENDENT METHYLTRANSFERASE RV2258C"/>
    <property type="match status" value="1"/>
</dbReference>
<evidence type="ECO:0000259" key="2">
    <source>
        <dbReference type="Pfam" id="PF21320"/>
    </source>
</evidence>
<evidence type="ECO:0000313" key="4">
    <source>
        <dbReference type="Proteomes" id="UP001589755"/>
    </source>
</evidence>
<protein>
    <submittedName>
        <fullName evidence="3">Class I SAM-dependent methyltransferase</fullName>
    </submittedName>
</protein>
<dbReference type="SUPFAM" id="SSF46785">
    <property type="entry name" value="Winged helix' DNA-binding domain"/>
    <property type="match status" value="1"/>
</dbReference>
<keyword evidence="4" id="KW-1185">Reference proteome</keyword>
<dbReference type="SUPFAM" id="SSF53335">
    <property type="entry name" value="S-adenosyl-L-methionine-dependent methyltransferases"/>
    <property type="match status" value="1"/>
</dbReference>
<dbReference type="EMBL" id="JBHLXD010000011">
    <property type="protein sequence ID" value="MFC0208422.1"/>
    <property type="molecule type" value="Genomic_DNA"/>
</dbReference>
<dbReference type="InterPro" id="IPR036390">
    <property type="entry name" value="WH_DNA-bd_sf"/>
</dbReference>
<proteinExistence type="predicted"/>